<dbReference type="Gene3D" id="3.10.180.10">
    <property type="entry name" value="2,3-Dihydroxybiphenyl 1,2-Dioxygenase, domain 1"/>
    <property type="match status" value="2"/>
</dbReference>
<dbReference type="Pfam" id="PF00903">
    <property type="entry name" value="Glyoxalase"/>
    <property type="match status" value="1"/>
</dbReference>
<reference evidence="3" key="1">
    <citation type="journal article" date="2019" name="Int. J. Syst. Evol. Microbiol.">
        <title>The Global Catalogue of Microorganisms (GCM) 10K type strain sequencing project: providing services to taxonomists for standard genome sequencing and annotation.</title>
        <authorList>
            <consortium name="The Broad Institute Genomics Platform"/>
            <consortium name="The Broad Institute Genome Sequencing Center for Infectious Disease"/>
            <person name="Wu L."/>
            <person name="Ma J."/>
        </authorList>
    </citation>
    <scope>NUCLEOTIDE SEQUENCE [LARGE SCALE GENOMIC DNA]</scope>
    <source>
        <strain evidence="3">CGMCC 4.7241</strain>
    </source>
</reference>
<dbReference type="Proteomes" id="UP001595699">
    <property type="component" value="Unassembled WGS sequence"/>
</dbReference>
<dbReference type="SUPFAM" id="SSF54593">
    <property type="entry name" value="Glyoxalase/Bleomycin resistance protein/Dihydroxybiphenyl dioxygenase"/>
    <property type="match status" value="2"/>
</dbReference>
<sequence length="274" mass="29843">MDRYMHGVPCWVDTTQPAPAAAQAFYTKLFGWTYETHDGSGYAMAKLRDGYAGAITAADQEAPATWNTYVWVDDVDEVAQRAAKAGGTVLVSPYDLGQDGRSATIADPAGARLQLWQPGDHRGADRINEPGSWNFNDLQTTDVEGAKAFYGEVFGWHADEIDFGFGKSWMWKLDGYGDLLANFDPNIRERQAADQAPDGFWDVVAWMSEVTDETPPTWGITFSVENTDAALDRATKGGAEVIVPAYDAGPVRTAVIKDPQGAVLTLSKYTSPTT</sequence>
<comment type="caution">
    <text evidence="2">The sequence shown here is derived from an EMBL/GenBank/DDBJ whole genome shotgun (WGS) entry which is preliminary data.</text>
</comment>
<dbReference type="CDD" id="cd07247">
    <property type="entry name" value="SgaA_N_like"/>
    <property type="match status" value="1"/>
</dbReference>
<dbReference type="PROSITE" id="PS51819">
    <property type="entry name" value="VOC"/>
    <property type="match status" value="2"/>
</dbReference>
<dbReference type="InterPro" id="IPR037523">
    <property type="entry name" value="VOC_core"/>
</dbReference>
<feature type="domain" description="VOC" evidence="1">
    <location>
        <begin position="8"/>
        <end position="118"/>
    </location>
</feature>
<dbReference type="InterPro" id="IPR004360">
    <property type="entry name" value="Glyas_Fos-R_dOase_dom"/>
</dbReference>
<evidence type="ECO:0000259" key="1">
    <source>
        <dbReference type="PROSITE" id="PS51819"/>
    </source>
</evidence>
<accession>A0ABV7YE33</accession>
<dbReference type="RefSeq" id="WP_205117779.1">
    <property type="nucleotide sequence ID" value="NZ_JAFBCM010000001.1"/>
</dbReference>
<dbReference type="InterPro" id="IPR041581">
    <property type="entry name" value="Glyoxalase_6"/>
</dbReference>
<dbReference type="EMBL" id="JBHRZH010000018">
    <property type="protein sequence ID" value="MFC3763423.1"/>
    <property type="molecule type" value="Genomic_DNA"/>
</dbReference>
<dbReference type="PANTHER" id="PTHR33993">
    <property type="entry name" value="GLYOXALASE-RELATED"/>
    <property type="match status" value="1"/>
</dbReference>
<protein>
    <submittedName>
        <fullName evidence="2">VOC family protein</fullName>
    </submittedName>
</protein>
<dbReference type="InterPro" id="IPR029068">
    <property type="entry name" value="Glyas_Bleomycin-R_OHBP_Dase"/>
</dbReference>
<gene>
    <name evidence="2" type="ORF">ACFOUW_21475</name>
</gene>
<dbReference type="PANTHER" id="PTHR33993:SF14">
    <property type="entry name" value="GB|AAF24581.1"/>
    <property type="match status" value="1"/>
</dbReference>
<name>A0ABV7YE33_9ACTN</name>
<evidence type="ECO:0000313" key="3">
    <source>
        <dbReference type="Proteomes" id="UP001595699"/>
    </source>
</evidence>
<feature type="domain" description="VOC" evidence="1">
    <location>
        <begin position="132"/>
        <end position="269"/>
    </location>
</feature>
<keyword evidence="3" id="KW-1185">Reference proteome</keyword>
<evidence type="ECO:0000313" key="2">
    <source>
        <dbReference type="EMBL" id="MFC3763423.1"/>
    </source>
</evidence>
<organism evidence="2 3">
    <name type="scientific">Tenggerimyces flavus</name>
    <dbReference type="NCBI Taxonomy" id="1708749"/>
    <lineage>
        <taxon>Bacteria</taxon>
        <taxon>Bacillati</taxon>
        <taxon>Actinomycetota</taxon>
        <taxon>Actinomycetes</taxon>
        <taxon>Propionibacteriales</taxon>
        <taxon>Nocardioidaceae</taxon>
        <taxon>Tenggerimyces</taxon>
    </lineage>
</organism>
<dbReference type="Pfam" id="PF18029">
    <property type="entry name" value="Glyoxalase_6"/>
    <property type="match status" value="1"/>
</dbReference>
<proteinExistence type="predicted"/>
<dbReference type="InterPro" id="IPR052164">
    <property type="entry name" value="Anthracycline_SecMetBiosynth"/>
</dbReference>